<evidence type="ECO:0000256" key="2">
    <source>
        <dbReference type="ARBA" id="ARBA00007871"/>
    </source>
</evidence>
<keyword evidence="6" id="KW-0805">Transcription regulation</keyword>
<proteinExistence type="inferred from homology"/>
<keyword evidence="8" id="KW-0804">Transcription</keyword>
<dbReference type="EMBL" id="JACBZO010000001">
    <property type="protein sequence ID" value="NYI40572.1"/>
    <property type="molecule type" value="Genomic_DNA"/>
</dbReference>
<dbReference type="FunFam" id="1.10.60.10:FF:000001">
    <property type="entry name" value="Iron dependent repressor"/>
    <property type="match status" value="1"/>
</dbReference>
<dbReference type="Gene3D" id="1.10.10.10">
    <property type="entry name" value="Winged helix-like DNA-binding domain superfamily/Winged helix DNA-binding domain"/>
    <property type="match status" value="1"/>
</dbReference>
<dbReference type="PANTHER" id="PTHR33238">
    <property type="entry name" value="IRON (METAL) DEPENDENT REPRESSOR, DTXR FAMILY"/>
    <property type="match status" value="1"/>
</dbReference>
<evidence type="ECO:0000313" key="10">
    <source>
        <dbReference type="EMBL" id="NYI40572.1"/>
    </source>
</evidence>
<name>A0A7Y9Z845_9MICO</name>
<dbReference type="InterPro" id="IPR036390">
    <property type="entry name" value="WH_DNA-bd_sf"/>
</dbReference>
<dbReference type="InterPro" id="IPR050536">
    <property type="entry name" value="DtxR_MntR_Metal-Reg"/>
</dbReference>
<evidence type="ECO:0000256" key="1">
    <source>
        <dbReference type="ARBA" id="ARBA00004496"/>
    </source>
</evidence>
<evidence type="ECO:0000256" key="3">
    <source>
        <dbReference type="ARBA" id="ARBA00011738"/>
    </source>
</evidence>
<keyword evidence="7" id="KW-0238">DNA-binding</keyword>
<dbReference type="InterPro" id="IPR022689">
    <property type="entry name" value="Iron_dep_repressor"/>
</dbReference>
<comment type="similarity">
    <text evidence="2">Belongs to the DtxR/MntR family.</text>
</comment>
<protein>
    <submittedName>
        <fullName evidence="10">DtxR family Mn-dependent transcriptional regulator</fullName>
    </submittedName>
</protein>
<dbReference type="AlphaFoldDB" id="A0A7Y9Z845"/>
<dbReference type="SMART" id="SM00529">
    <property type="entry name" value="HTH_DTXR"/>
    <property type="match status" value="1"/>
</dbReference>
<keyword evidence="4" id="KW-0963">Cytoplasm</keyword>
<dbReference type="InterPro" id="IPR008988">
    <property type="entry name" value="Transcriptional_repressor_C"/>
</dbReference>
<dbReference type="SUPFAM" id="SSF50037">
    <property type="entry name" value="C-terminal domain of transcriptional repressors"/>
    <property type="match status" value="1"/>
</dbReference>
<gene>
    <name evidence="10" type="ORF">BKA03_000691</name>
</gene>
<evidence type="ECO:0000256" key="8">
    <source>
        <dbReference type="ARBA" id="ARBA00023163"/>
    </source>
</evidence>
<organism evidence="10 11">
    <name type="scientific">Demequina lutea</name>
    <dbReference type="NCBI Taxonomy" id="431489"/>
    <lineage>
        <taxon>Bacteria</taxon>
        <taxon>Bacillati</taxon>
        <taxon>Actinomycetota</taxon>
        <taxon>Actinomycetes</taxon>
        <taxon>Micrococcales</taxon>
        <taxon>Demequinaceae</taxon>
        <taxon>Demequina</taxon>
    </lineage>
</organism>
<evidence type="ECO:0000256" key="7">
    <source>
        <dbReference type="ARBA" id="ARBA00023125"/>
    </source>
</evidence>
<dbReference type="RefSeq" id="WP_062074644.1">
    <property type="nucleotide sequence ID" value="NZ_BBRC01000003.1"/>
</dbReference>
<sequence>MTDLIDTTEMYLRTIFELLEDGVPPLRARIAEQLGHAGPTVSQTIARMERDGLVVVEGDRTLRLTDEGLTRATRVMRKHRLAELLLTDIIGLPLTDVHDEACRWEHVMSERVERRLVEMLGHQRRSPYGNAIPGLSELCDVHKTGAEAPPGVLSMADYVENGGTNCMLFRIGEGPQALEGFLEDVVAIGLLPGTLLRLAEVPDGVEIATERGTIVIDGDVARHLFVRTDSKVGS</sequence>
<evidence type="ECO:0000256" key="4">
    <source>
        <dbReference type="ARBA" id="ARBA00022490"/>
    </source>
</evidence>
<reference evidence="10 11" key="1">
    <citation type="submission" date="2020-07" db="EMBL/GenBank/DDBJ databases">
        <title>Sequencing the genomes of 1000 actinobacteria strains.</title>
        <authorList>
            <person name="Klenk H.-P."/>
        </authorList>
    </citation>
    <scope>NUCLEOTIDE SEQUENCE [LARGE SCALE GENOMIC DNA]</scope>
    <source>
        <strain evidence="10 11">DSM 19970</strain>
    </source>
</reference>
<comment type="caution">
    <text evidence="10">The sequence shown here is derived from an EMBL/GenBank/DDBJ whole genome shotgun (WGS) entry which is preliminary data.</text>
</comment>
<dbReference type="InterPro" id="IPR038157">
    <property type="entry name" value="FeoA_core_dom"/>
</dbReference>
<dbReference type="GO" id="GO:0046914">
    <property type="term" value="F:transition metal ion binding"/>
    <property type="evidence" value="ECO:0007669"/>
    <property type="project" value="InterPro"/>
</dbReference>
<evidence type="ECO:0000256" key="6">
    <source>
        <dbReference type="ARBA" id="ARBA00023015"/>
    </source>
</evidence>
<evidence type="ECO:0000256" key="5">
    <source>
        <dbReference type="ARBA" id="ARBA00023004"/>
    </source>
</evidence>
<dbReference type="GO" id="GO:0045892">
    <property type="term" value="P:negative regulation of DNA-templated transcription"/>
    <property type="evidence" value="ECO:0007669"/>
    <property type="project" value="TreeGrafter"/>
</dbReference>
<dbReference type="Proteomes" id="UP000547973">
    <property type="component" value="Unassembled WGS sequence"/>
</dbReference>
<dbReference type="Gene3D" id="1.10.60.10">
    <property type="entry name" value="Iron dependent repressor, metal binding and dimerisation domain"/>
    <property type="match status" value="1"/>
</dbReference>
<dbReference type="SMART" id="SM00419">
    <property type="entry name" value="HTH_CRP"/>
    <property type="match status" value="1"/>
</dbReference>
<accession>A0A7Y9Z845</accession>
<dbReference type="InterPro" id="IPR022687">
    <property type="entry name" value="HTH_DTXR"/>
</dbReference>
<dbReference type="GO" id="GO:0046983">
    <property type="term" value="F:protein dimerization activity"/>
    <property type="evidence" value="ECO:0007669"/>
    <property type="project" value="InterPro"/>
</dbReference>
<dbReference type="SUPFAM" id="SSF46785">
    <property type="entry name" value="Winged helix' DNA-binding domain"/>
    <property type="match status" value="1"/>
</dbReference>
<dbReference type="InterPro" id="IPR012318">
    <property type="entry name" value="HTH_CRP"/>
</dbReference>
<keyword evidence="11" id="KW-1185">Reference proteome</keyword>
<dbReference type="InterPro" id="IPR001367">
    <property type="entry name" value="Fe_dep_repressor"/>
</dbReference>
<dbReference type="PANTHER" id="PTHR33238:SF10">
    <property type="entry name" value="IRON-DEPENDENT REPRESSOR IDER"/>
    <property type="match status" value="1"/>
</dbReference>
<dbReference type="OrthoDB" id="3208141at2"/>
<dbReference type="Pfam" id="PF02742">
    <property type="entry name" value="Fe_dep_repr_C"/>
    <property type="match status" value="1"/>
</dbReference>
<dbReference type="PROSITE" id="PS50944">
    <property type="entry name" value="HTH_DTXR"/>
    <property type="match status" value="1"/>
</dbReference>
<dbReference type="InterPro" id="IPR036421">
    <property type="entry name" value="Fe_dep_repressor_sf"/>
</dbReference>
<dbReference type="GO" id="GO:0005737">
    <property type="term" value="C:cytoplasm"/>
    <property type="evidence" value="ECO:0007669"/>
    <property type="project" value="UniProtKB-SubCell"/>
</dbReference>
<evidence type="ECO:0000313" key="11">
    <source>
        <dbReference type="Proteomes" id="UP000547973"/>
    </source>
</evidence>
<feature type="domain" description="HTH dtxR-type" evidence="9">
    <location>
        <begin position="1"/>
        <end position="65"/>
    </location>
</feature>
<dbReference type="GO" id="GO:0003700">
    <property type="term" value="F:DNA-binding transcription factor activity"/>
    <property type="evidence" value="ECO:0007669"/>
    <property type="project" value="InterPro"/>
</dbReference>
<dbReference type="InterPro" id="IPR036388">
    <property type="entry name" value="WH-like_DNA-bd_sf"/>
</dbReference>
<dbReference type="SUPFAM" id="SSF47979">
    <property type="entry name" value="Iron-dependent repressor protein, dimerization domain"/>
    <property type="match status" value="1"/>
</dbReference>
<dbReference type="GO" id="GO:0003677">
    <property type="term" value="F:DNA binding"/>
    <property type="evidence" value="ECO:0007669"/>
    <property type="project" value="UniProtKB-KW"/>
</dbReference>
<evidence type="ECO:0000259" key="9">
    <source>
        <dbReference type="PROSITE" id="PS50944"/>
    </source>
</evidence>
<dbReference type="Pfam" id="PF01325">
    <property type="entry name" value="Fe_dep_repress"/>
    <property type="match status" value="1"/>
</dbReference>
<dbReference type="Gene3D" id="2.30.30.90">
    <property type="match status" value="1"/>
</dbReference>
<keyword evidence="5" id="KW-0408">Iron</keyword>
<comment type="subunit">
    <text evidence="3">Homodimer.</text>
</comment>
<comment type="subcellular location">
    <subcellularLocation>
        <location evidence="1">Cytoplasm</location>
    </subcellularLocation>
</comment>